<organism evidence="7 8">
    <name type="scientific">Flavobacterium branchiophilum</name>
    <dbReference type="NCBI Taxonomy" id="55197"/>
    <lineage>
        <taxon>Bacteria</taxon>
        <taxon>Pseudomonadati</taxon>
        <taxon>Bacteroidota</taxon>
        <taxon>Flavobacteriia</taxon>
        <taxon>Flavobacteriales</taxon>
        <taxon>Flavobacteriaceae</taxon>
        <taxon>Flavobacterium</taxon>
    </lineage>
</organism>
<accession>A0A2H3KAP4</accession>
<evidence type="ECO:0000313" key="8">
    <source>
        <dbReference type="Proteomes" id="UP000220828"/>
    </source>
</evidence>
<dbReference type="PROSITE" id="PS51352">
    <property type="entry name" value="THIOREDOXIN_2"/>
    <property type="match status" value="1"/>
</dbReference>
<keyword evidence="5" id="KW-1133">Transmembrane helix</keyword>
<dbReference type="InterPro" id="IPR013766">
    <property type="entry name" value="Thioredoxin_domain"/>
</dbReference>
<sequence>MLKNKSFIGIAFIVLVFGIIVVPKIVERVKLGNVVKGNDLDLIESNKKNSDLIVLGPAPHFELLNQDNQPISNQYFLGKVYVVEFFFTTCPSICPKMNKNMLDIEKKFFGNPNFAIASITINPENDTPAVLKTHAQKIGVVSKNWQFLTGKKEYIYGIANKGFNIFAGENINVNGGFEHSGLFALIDKKGQIRCRKDGYGNPIGYYDGLEKEGIKAIMQDINLLLEE</sequence>
<reference evidence="7 8" key="1">
    <citation type="submission" date="2017-09" db="EMBL/GenBank/DDBJ databases">
        <title>Whole genomes of Flavobacteriaceae.</title>
        <authorList>
            <person name="Stine C."/>
            <person name="Li C."/>
            <person name="Tadesse D."/>
        </authorList>
    </citation>
    <scope>NUCLEOTIDE SEQUENCE [LARGE SCALE GENOMIC DNA]</scope>
    <source>
        <strain evidence="7 8">ATCC 35036</strain>
    </source>
</reference>
<feature type="transmembrane region" description="Helical" evidence="5">
    <location>
        <begin position="6"/>
        <end position="26"/>
    </location>
</feature>
<dbReference type="OMA" id="EFFFTSC"/>
<gene>
    <name evidence="7" type="ORF">B0A77_10015</name>
</gene>
<keyword evidence="5" id="KW-0472">Membrane</keyword>
<dbReference type="Gene3D" id="3.40.30.10">
    <property type="entry name" value="Glutaredoxin"/>
    <property type="match status" value="1"/>
</dbReference>
<feature type="disulfide bond" description="Redox-active" evidence="4">
    <location>
        <begin position="90"/>
        <end position="94"/>
    </location>
</feature>
<evidence type="ECO:0000256" key="1">
    <source>
        <dbReference type="ARBA" id="ARBA00010996"/>
    </source>
</evidence>
<feature type="binding site" evidence="3">
    <location>
        <position position="90"/>
    </location>
    <ligand>
        <name>Cu cation</name>
        <dbReference type="ChEBI" id="CHEBI:23378"/>
    </ligand>
</feature>
<dbReference type="EMBL" id="PCMW01000055">
    <property type="protein sequence ID" value="PDS23754.1"/>
    <property type="molecule type" value="Genomic_DNA"/>
</dbReference>
<feature type="binding site" evidence="3">
    <location>
        <position position="94"/>
    </location>
    <ligand>
        <name>Cu cation</name>
        <dbReference type="ChEBI" id="CHEBI:23378"/>
    </ligand>
</feature>
<comment type="similarity">
    <text evidence="1">Belongs to the SCO1/2 family.</text>
</comment>
<evidence type="ECO:0000256" key="5">
    <source>
        <dbReference type="SAM" id="Phobius"/>
    </source>
</evidence>
<dbReference type="InterPro" id="IPR003782">
    <property type="entry name" value="SCO1/SenC"/>
</dbReference>
<dbReference type="Proteomes" id="UP000220828">
    <property type="component" value="Unassembled WGS sequence"/>
</dbReference>
<keyword evidence="3" id="KW-0479">Metal-binding</keyword>
<evidence type="ECO:0000256" key="3">
    <source>
        <dbReference type="PIRSR" id="PIRSR603782-1"/>
    </source>
</evidence>
<name>A0A2H3KAP4_9FLAO</name>
<comment type="caution">
    <text evidence="7">The sequence shown here is derived from an EMBL/GenBank/DDBJ whole genome shotgun (WGS) entry which is preliminary data.</text>
</comment>
<evidence type="ECO:0000313" key="7">
    <source>
        <dbReference type="EMBL" id="PDS23754.1"/>
    </source>
</evidence>
<evidence type="ECO:0000259" key="6">
    <source>
        <dbReference type="PROSITE" id="PS51352"/>
    </source>
</evidence>
<dbReference type="GO" id="GO:0046872">
    <property type="term" value="F:metal ion binding"/>
    <property type="evidence" value="ECO:0007669"/>
    <property type="project" value="UniProtKB-KW"/>
</dbReference>
<feature type="binding site" evidence="3">
    <location>
        <position position="179"/>
    </location>
    <ligand>
        <name>Cu cation</name>
        <dbReference type="ChEBI" id="CHEBI:23378"/>
    </ligand>
</feature>
<dbReference type="AlphaFoldDB" id="A0A2H3KAP4"/>
<dbReference type="SUPFAM" id="SSF52833">
    <property type="entry name" value="Thioredoxin-like"/>
    <property type="match status" value="1"/>
</dbReference>
<evidence type="ECO:0000256" key="4">
    <source>
        <dbReference type="PIRSR" id="PIRSR603782-2"/>
    </source>
</evidence>
<keyword evidence="4" id="KW-1015">Disulfide bond</keyword>
<dbReference type="OrthoDB" id="9811998at2"/>
<keyword evidence="5" id="KW-0812">Transmembrane</keyword>
<dbReference type="PANTHER" id="PTHR12151:SF25">
    <property type="entry name" value="LINALOOL DEHYDRATASE_ISOMERASE DOMAIN-CONTAINING PROTEIN"/>
    <property type="match status" value="1"/>
</dbReference>
<dbReference type="CDD" id="cd02968">
    <property type="entry name" value="SCO"/>
    <property type="match status" value="1"/>
</dbReference>
<protein>
    <submittedName>
        <fullName evidence="7">SCO family protein</fullName>
    </submittedName>
</protein>
<dbReference type="RefSeq" id="WP_014084716.1">
    <property type="nucleotide sequence ID" value="NZ_CBCSFI010000053.1"/>
</dbReference>
<dbReference type="Pfam" id="PF02630">
    <property type="entry name" value="SCO1-SenC"/>
    <property type="match status" value="1"/>
</dbReference>
<proteinExistence type="inferred from homology"/>
<dbReference type="InterPro" id="IPR036249">
    <property type="entry name" value="Thioredoxin-like_sf"/>
</dbReference>
<evidence type="ECO:0000256" key="2">
    <source>
        <dbReference type="ARBA" id="ARBA00023008"/>
    </source>
</evidence>
<feature type="domain" description="Thioredoxin" evidence="6">
    <location>
        <begin position="52"/>
        <end position="219"/>
    </location>
</feature>
<keyword evidence="2 3" id="KW-0186">Copper</keyword>
<dbReference type="PANTHER" id="PTHR12151">
    <property type="entry name" value="ELECTRON TRANSPORT PROTIN SCO1/SENC FAMILY MEMBER"/>
    <property type="match status" value="1"/>
</dbReference>